<feature type="transmembrane region" description="Helical" evidence="5">
    <location>
        <begin position="16"/>
        <end position="35"/>
    </location>
</feature>
<dbReference type="Pfam" id="PF04893">
    <property type="entry name" value="Yip1"/>
    <property type="match status" value="1"/>
</dbReference>
<dbReference type="PROSITE" id="PS51257">
    <property type="entry name" value="PROKAR_LIPOPROTEIN"/>
    <property type="match status" value="1"/>
</dbReference>
<keyword evidence="8" id="KW-1185">Reference proteome</keyword>
<proteinExistence type="predicted"/>
<accession>A0ABP7UFY6</accession>
<evidence type="ECO:0000256" key="3">
    <source>
        <dbReference type="ARBA" id="ARBA00022989"/>
    </source>
</evidence>
<evidence type="ECO:0000256" key="1">
    <source>
        <dbReference type="ARBA" id="ARBA00004141"/>
    </source>
</evidence>
<organism evidence="7 8">
    <name type="scientific">Flavobacterium chungnamense</name>
    <dbReference type="NCBI Taxonomy" id="706182"/>
    <lineage>
        <taxon>Bacteria</taxon>
        <taxon>Pseudomonadati</taxon>
        <taxon>Bacteroidota</taxon>
        <taxon>Flavobacteriia</taxon>
        <taxon>Flavobacteriales</taxon>
        <taxon>Flavobacteriaceae</taxon>
        <taxon>Flavobacterium</taxon>
    </lineage>
</organism>
<gene>
    <name evidence="7" type="ORF">GCM10022388_03970</name>
</gene>
<comment type="subcellular location">
    <subcellularLocation>
        <location evidence="1">Membrane</location>
        <topology evidence="1">Multi-pass membrane protein</topology>
    </subcellularLocation>
</comment>
<feature type="transmembrane region" description="Helical" evidence="5">
    <location>
        <begin position="55"/>
        <end position="75"/>
    </location>
</feature>
<evidence type="ECO:0000256" key="5">
    <source>
        <dbReference type="SAM" id="Phobius"/>
    </source>
</evidence>
<protein>
    <submittedName>
        <fullName evidence="7">YIP1 family protein</fullName>
    </submittedName>
</protein>
<evidence type="ECO:0000313" key="7">
    <source>
        <dbReference type="EMBL" id="GAA4042330.1"/>
    </source>
</evidence>
<feature type="transmembrane region" description="Helical" evidence="5">
    <location>
        <begin position="87"/>
        <end position="106"/>
    </location>
</feature>
<reference evidence="8" key="1">
    <citation type="journal article" date="2019" name="Int. J. Syst. Evol. Microbiol.">
        <title>The Global Catalogue of Microorganisms (GCM) 10K type strain sequencing project: providing services to taxonomists for standard genome sequencing and annotation.</title>
        <authorList>
            <consortium name="The Broad Institute Genomics Platform"/>
            <consortium name="The Broad Institute Genome Sequencing Center for Infectious Disease"/>
            <person name="Wu L."/>
            <person name="Ma J."/>
        </authorList>
    </citation>
    <scope>NUCLEOTIDE SEQUENCE [LARGE SCALE GENOMIC DNA]</scope>
    <source>
        <strain evidence="8">JCM 17068</strain>
    </source>
</reference>
<keyword evidence="2 5" id="KW-0812">Transmembrane</keyword>
<evidence type="ECO:0000313" key="8">
    <source>
        <dbReference type="Proteomes" id="UP001500426"/>
    </source>
</evidence>
<name>A0ABP7UFY6_9FLAO</name>
<keyword evidence="3 5" id="KW-1133">Transmembrane helix</keyword>
<evidence type="ECO:0000256" key="2">
    <source>
        <dbReference type="ARBA" id="ARBA00022692"/>
    </source>
</evidence>
<feature type="transmembrane region" description="Helical" evidence="5">
    <location>
        <begin position="171"/>
        <end position="190"/>
    </location>
</feature>
<dbReference type="EMBL" id="BAABCS010000003">
    <property type="protein sequence ID" value="GAA4042330.1"/>
    <property type="molecule type" value="Genomic_DNA"/>
</dbReference>
<feature type="transmembrane region" description="Helical" evidence="5">
    <location>
        <begin position="134"/>
        <end position="159"/>
    </location>
</feature>
<sequence length="194" mass="21899">MKKIIFNPFQNYSEKQLITFGILAGIIGCLLAFAFNGRFDGVLDLHFIEKTSISTTAIDLIINIFILSTLLFLVGKLVNKKTRFIDIIATSLIAKIPFYLLLFFNVNNKMYLVTEKLIDMVSKNKEINIENSEMVLLVLSGIATFICLIWSIILLFNGFKTATNSKEAKHILLFGLAIILAEVISKIIILKLNY</sequence>
<dbReference type="RefSeq" id="WP_345089904.1">
    <property type="nucleotide sequence ID" value="NZ_BAABCS010000003.1"/>
</dbReference>
<keyword evidence="4 5" id="KW-0472">Membrane</keyword>
<feature type="domain" description="Yip1" evidence="6">
    <location>
        <begin position="19"/>
        <end position="181"/>
    </location>
</feature>
<evidence type="ECO:0000259" key="6">
    <source>
        <dbReference type="Pfam" id="PF04893"/>
    </source>
</evidence>
<dbReference type="Proteomes" id="UP001500426">
    <property type="component" value="Unassembled WGS sequence"/>
</dbReference>
<comment type="caution">
    <text evidence="7">The sequence shown here is derived from an EMBL/GenBank/DDBJ whole genome shotgun (WGS) entry which is preliminary data.</text>
</comment>
<dbReference type="InterPro" id="IPR006977">
    <property type="entry name" value="Yip1_dom"/>
</dbReference>
<evidence type="ECO:0000256" key="4">
    <source>
        <dbReference type="ARBA" id="ARBA00023136"/>
    </source>
</evidence>